<name>A0ABR2KYZ1_9EUKA</name>
<evidence type="ECO:0000313" key="4">
    <source>
        <dbReference type="Proteomes" id="UP001470230"/>
    </source>
</evidence>
<feature type="domain" description="DJ-1/PfpI" evidence="2">
    <location>
        <begin position="3"/>
        <end position="170"/>
    </location>
</feature>
<dbReference type="Pfam" id="PF01965">
    <property type="entry name" value="DJ-1_PfpI"/>
    <property type="match status" value="1"/>
</dbReference>
<dbReference type="CDD" id="cd03135">
    <property type="entry name" value="GATase1_DJ-1"/>
    <property type="match status" value="1"/>
</dbReference>
<dbReference type="PANTHER" id="PTHR48094">
    <property type="entry name" value="PROTEIN/NUCLEIC ACID DEGLYCASE DJ-1-RELATED"/>
    <property type="match status" value="1"/>
</dbReference>
<dbReference type="InterPro" id="IPR002818">
    <property type="entry name" value="DJ-1/PfpI"/>
</dbReference>
<dbReference type="Gene3D" id="3.40.50.880">
    <property type="match status" value="1"/>
</dbReference>
<dbReference type="PANTHER" id="PTHR48094:SF12">
    <property type="entry name" value="PARKINSON DISEASE PROTEIN 7 HOMOLOG"/>
    <property type="match status" value="1"/>
</dbReference>
<dbReference type="NCBIfam" id="TIGR01383">
    <property type="entry name" value="not_thiJ"/>
    <property type="match status" value="1"/>
</dbReference>
<dbReference type="Proteomes" id="UP001470230">
    <property type="component" value="Unassembled WGS sequence"/>
</dbReference>
<proteinExistence type="predicted"/>
<evidence type="ECO:0000313" key="3">
    <source>
        <dbReference type="EMBL" id="KAK8896325.1"/>
    </source>
</evidence>
<reference evidence="3 4" key="1">
    <citation type="submission" date="2024-04" db="EMBL/GenBank/DDBJ databases">
        <title>Tritrichomonas musculus Genome.</title>
        <authorList>
            <person name="Alves-Ferreira E."/>
            <person name="Grigg M."/>
            <person name="Lorenzi H."/>
            <person name="Galac M."/>
        </authorList>
    </citation>
    <scope>NUCLEOTIDE SEQUENCE [LARGE SCALE GENOMIC DNA]</scope>
    <source>
        <strain evidence="3 4">EAF2021</strain>
    </source>
</reference>
<dbReference type="InterPro" id="IPR050325">
    <property type="entry name" value="Prot/Nucl_acid_deglycase"/>
</dbReference>
<sequence>MLTVLFLIAPGFEPLEATAPIDYLRRAGATVVLAAVGTEKLGVKSALGLKLKCDVHFENVSDNLYDAIVCPGGMPGAKNLATNQAVVSFIKKHFENNKIVGAICASPGLVFAEACGIMKGKNGCGYPGSDNKIAEYDGNLITSQDVVVDGNVITSRGPGTSIQFALALVKALFGEDKEIEIGKGTLYYRDL</sequence>
<accession>A0ABR2KYZ1</accession>
<evidence type="ECO:0000256" key="1">
    <source>
        <dbReference type="SAM" id="SignalP"/>
    </source>
</evidence>
<keyword evidence="4" id="KW-1185">Reference proteome</keyword>
<organism evidence="3 4">
    <name type="scientific">Tritrichomonas musculus</name>
    <dbReference type="NCBI Taxonomy" id="1915356"/>
    <lineage>
        <taxon>Eukaryota</taxon>
        <taxon>Metamonada</taxon>
        <taxon>Parabasalia</taxon>
        <taxon>Tritrichomonadida</taxon>
        <taxon>Tritrichomonadidae</taxon>
        <taxon>Tritrichomonas</taxon>
    </lineage>
</organism>
<dbReference type="InterPro" id="IPR006287">
    <property type="entry name" value="DJ-1"/>
</dbReference>
<feature type="signal peptide" evidence="1">
    <location>
        <begin position="1"/>
        <end position="17"/>
    </location>
</feature>
<dbReference type="InterPro" id="IPR029062">
    <property type="entry name" value="Class_I_gatase-like"/>
</dbReference>
<dbReference type="EMBL" id="JAPFFF010000002">
    <property type="protein sequence ID" value="KAK8896325.1"/>
    <property type="molecule type" value="Genomic_DNA"/>
</dbReference>
<gene>
    <name evidence="3" type="ORF">M9Y10_014223</name>
</gene>
<feature type="chain" id="PRO_5045201354" description="DJ-1/PfpI domain-containing protein" evidence="1">
    <location>
        <begin position="18"/>
        <end position="191"/>
    </location>
</feature>
<evidence type="ECO:0000259" key="2">
    <source>
        <dbReference type="Pfam" id="PF01965"/>
    </source>
</evidence>
<protein>
    <recommendedName>
        <fullName evidence="2">DJ-1/PfpI domain-containing protein</fullName>
    </recommendedName>
</protein>
<dbReference type="SUPFAM" id="SSF52317">
    <property type="entry name" value="Class I glutamine amidotransferase-like"/>
    <property type="match status" value="1"/>
</dbReference>
<keyword evidence="1" id="KW-0732">Signal</keyword>
<comment type="caution">
    <text evidence="3">The sequence shown here is derived from an EMBL/GenBank/DDBJ whole genome shotgun (WGS) entry which is preliminary data.</text>
</comment>